<evidence type="ECO:0000313" key="2">
    <source>
        <dbReference type="Proteomes" id="UP001234297"/>
    </source>
</evidence>
<organism evidence="1 2">
    <name type="scientific">Persea americana</name>
    <name type="common">Avocado</name>
    <dbReference type="NCBI Taxonomy" id="3435"/>
    <lineage>
        <taxon>Eukaryota</taxon>
        <taxon>Viridiplantae</taxon>
        <taxon>Streptophyta</taxon>
        <taxon>Embryophyta</taxon>
        <taxon>Tracheophyta</taxon>
        <taxon>Spermatophyta</taxon>
        <taxon>Magnoliopsida</taxon>
        <taxon>Magnoliidae</taxon>
        <taxon>Laurales</taxon>
        <taxon>Lauraceae</taxon>
        <taxon>Persea</taxon>
    </lineage>
</organism>
<name>A0ACC2M430_PERAE</name>
<evidence type="ECO:0000313" key="1">
    <source>
        <dbReference type="EMBL" id="KAJ8640405.1"/>
    </source>
</evidence>
<sequence length="703" mass="78071">MDSNQGEVCRPRVALVYDERMCQHWDPDDDDHPETPERIRAIWNLLDSRGIPQRCVVLNAKAAEDKFIRSVHTQKHINLIRNISSRGYDSRRNRLALSFNSIYFNQGSSEAAYLAAGSVIEVTERVAKGEFSSAVAIVRPPGHHAEPDKPMGFCLFNNVAIAANYLLNERPELGIRKVLIVDWDVHHGNGTQKMFWKDPRVLFFSVHRFDSGTFYPSGDDGSLSMIGEGLGAGYNINVPWEHGQCGDADYLAVWDHVLIPVARAYNPDMILISGGFDAAIDDPIGGCCVTPYGYSIMMKKLMEFAGGRIVMALEGGYDLNSLANSVLACVEALLEDKSVVGSSEAYPFEATWHVIRAVRQELSAFWPAFSEEIPNKMEKSGDGSYYAMEPGLSSTFDSDTEDEVINTLAENVASLCDANLPKDVLDVIQPLMKLKIDEDHHGKKIDTNSFSSHEETSLVSSEESNELLPSPYQNVAVSCDWRSIFSKINVWYGSFGSNMWKPRFLCYIEGGQVEGMQRLCSGSKDRSSPKETKWKTVHHRLFFGRSCTRTWGAGGAAFLHPESNAGDKAYICMYKITLEQFNDVLLQENCLVLEENDGSIESGPPLFDLSALDFSAKNKSITLEVLKGGWYSNLVYLGTDGDLPILTMTCPLSHIESFRSGKLPLCAPAEAYANTLVRGLVEGKQLSEEEALEYIHGAVIRQL</sequence>
<comment type="caution">
    <text evidence="1">The sequence shown here is derived from an EMBL/GenBank/DDBJ whole genome shotgun (WGS) entry which is preliminary data.</text>
</comment>
<keyword evidence="2" id="KW-1185">Reference proteome</keyword>
<reference evidence="1 2" key="1">
    <citation type="journal article" date="2022" name="Hortic Res">
        <title>A haplotype resolved chromosomal level avocado genome allows analysis of novel avocado genes.</title>
        <authorList>
            <person name="Nath O."/>
            <person name="Fletcher S.J."/>
            <person name="Hayward A."/>
            <person name="Shaw L.M."/>
            <person name="Masouleh A.K."/>
            <person name="Furtado A."/>
            <person name="Henry R.J."/>
            <person name="Mitter N."/>
        </authorList>
    </citation>
    <scope>NUCLEOTIDE SEQUENCE [LARGE SCALE GENOMIC DNA]</scope>
    <source>
        <strain evidence="2">cv. Hass</strain>
    </source>
</reference>
<proteinExistence type="predicted"/>
<protein>
    <submittedName>
        <fullName evidence="1">Uncharacterized protein</fullName>
    </submittedName>
</protein>
<dbReference type="EMBL" id="CM056813">
    <property type="protein sequence ID" value="KAJ8640405.1"/>
    <property type="molecule type" value="Genomic_DNA"/>
</dbReference>
<gene>
    <name evidence="1" type="ORF">MRB53_017099</name>
</gene>
<accession>A0ACC2M430</accession>
<dbReference type="Proteomes" id="UP001234297">
    <property type="component" value="Chromosome 5"/>
</dbReference>